<proteinExistence type="predicted"/>
<evidence type="ECO:0000313" key="2">
    <source>
        <dbReference type="Proteomes" id="UP000324800"/>
    </source>
</evidence>
<dbReference type="EMBL" id="SNRW01011656">
    <property type="protein sequence ID" value="KAA6374869.1"/>
    <property type="molecule type" value="Genomic_DNA"/>
</dbReference>
<dbReference type="Proteomes" id="UP000324800">
    <property type="component" value="Unassembled WGS sequence"/>
</dbReference>
<evidence type="ECO:0000313" key="1">
    <source>
        <dbReference type="EMBL" id="KAA6374869.1"/>
    </source>
</evidence>
<protein>
    <submittedName>
        <fullName evidence="1">Uncharacterized protein</fullName>
    </submittedName>
</protein>
<name>A0A5J4UWM1_9EUKA</name>
<dbReference type="AlphaFoldDB" id="A0A5J4UWM1"/>
<gene>
    <name evidence="1" type="ORF">EZS28_029606</name>
</gene>
<comment type="caution">
    <text evidence="1">The sequence shown here is derived from an EMBL/GenBank/DDBJ whole genome shotgun (WGS) entry which is preliminary data.</text>
</comment>
<reference evidence="1 2" key="1">
    <citation type="submission" date="2019-03" db="EMBL/GenBank/DDBJ databases">
        <title>Single cell metagenomics reveals metabolic interactions within the superorganism composed of flagellate Streblomastix strix and complex community of Bacteroidetes bacteria on its surface.</title>
        <authorList>
            <person name="Treitli S.C."/>
            <person name="Kolisko M."/>
            <person name="Husnik F."/>
            <person name="Keeling P."/>
            <person name="Hampl V."/>
        </authorList>
    </citation>
    <scope>NUCLEOTIDE SEQUENCE [LARGE SCALE GENOMIC DNA]</scope>
    <source>
        <strain evidence="1">ST1C</strain>
    </source>
</reference>
<accession>A0A5J4UWM1</accession>
<sequence length="636" mass="71025">MAMGEVLKTMSIHPQSFTISKQEFFDQPLTQLNSAGVKYTRAPLAARGSATCSMVQTCQVNWTIKIPANTLAIQLNRVVVPAGGVITSDAEANLSVNYTGKAAIVTPQTVDMRQASQLYASTEVIRFWLGFSTACGPFNQFAICKDSTKLWDTSIYAREQAVICSNSLSDLCTNNSVSVSPLESIIAGKCHCGVFIDVPVSAIDAAATAGTTFHYKIPTDLIFCGVLDLNQLNPIFNSFPVLTRNYASLYLQLWMQDFLQDLKVVWLNKTDMVANTHLVYQMIPPEKPDIIYLQNNPHRIATTTVDVYSYGKFSVRIVNMQGVDDGATAPQNTTSQIKDAVFTKLEIQNVCFNIENEDAIIQLIQSQKIINFPTQVLKSQSSNFTFNNFGINSGSLQSIMSFSNIKSMFMTFAMPQYPTWFFPVLFHNFDLVIDQRHVIPQPYEALTQSVNGQMFDCFVDQDVVSAPSDLYHSLTFENRNIDNQKYFYGCNDGTTADAKQSNIFYRTTLFTGTKETKTLYPNKYMLAWKLATDDSFMRGYNSSKISARTNIQVILHGNLVRGINETMNINTGQNQNNFAEFSGTRSYPDPVQVGLTPITHYLCDAIVRIMFDDNPDPYVFSMEVIGEMGGSMIRNG</sequence>
<organism evidence="1 2">
    <name type="scientific">Streblomastix strix</name>
    <dbReference type="NCBI Taxonomy" id="222440"/>
    <lineage>
        <taxon>Eukaryota</taxon>
        <taxon>Metamonada</taxon>
        <taxon>Preaxostyla</taxon>
        <taxon>Oxymonadida</taxon>
        <taxon>Streblomastigidae</taxon>
        <taxon>Streblomastix</taxon>
    </lineage>
</organism>